<dbReference type="Gene3D" id="3.40.1800.20">
    <property type="match status" value="1"/>
</dbReference>
<keyword evidence="7" id="KW-0238">DNA-binding</keyword>
<dbReference type="SUPFAM" id="SSF57667">
    <property type="entry name" value="beta-beta-alpha zinc fingers"/>
    <property type="match status" value="4"/>
</dbReference>
<dbReference type="PANTHER" id="PTHR16515">
    <property type="entry name" value="PR DOMAIN ZINC FINGER PROTEIN"/>
    <property type="match status" value="1"/>
</dbReference>
<feature type="domain" description="C2H2-type" evidence="12">
    <location>
        <begin position="416"/>
        <end position="444"/>
    </location>
</feature>
<keyword evidence="3" id="KW-0677">Repeat</keyword>
<feature type="domain" description="C2H2-type" evidence="12">
    <location>
        <begin position="445"/>
        <end position="473"/>
    </location>
</feature>
<dbReference type="PROSITE" id="PS00028">
    <property type="entry name" value="ZINC_FINGER_C2H2_1"/>
    <property type="match status" value="7"/>
</dbReference>
<dbReference type="Gene3D" id="3.30.160.60">
    <property type="entry name" value="Classic Zinc Finger"/>
    <property type="match status" value="5"/>
</dbReference>
<comment type="subcellular location">
    <subcellularLocation>
        <location evidence="1">Nucleus</location>
    </subcellularLocation>
</comment>
<dbReference type="InterPro" id="IPR013087">
    <property type="entry name" value="Znf_C2H2_type"/>
</dbReference>
<evidence type="ECO:0000256" key="3">
    <source>
        <dbReference type="ARBA" id="ARBA00022737"/>
    </source>
</evidence>
<feature type="domain" description="C2H2-type" evidence="12">
    <location>
        <begin position="238"/>
        <end position="265"/>
    </location>
</feature>
<comment type="caution">
    <text evidence="13">The sequence shown here is derived from an EMBL/GenBank/DDBJ whole genome shotgun (WGS) entry which is preliminary data.</text>
</comment>
<dbReference type="InterPro" id="IPR050331">
    <property type="entry name" value="Zinc_finger"/>
</dbReference>
<dbReference type="InterPro" id="IPR036236">
    <property type="entry name" value="Znf_C2H2_sf"/>
</dbReference>
<evidence type="ECO:0000256" key="8">
    <source>
        <dbReference type="ARBA" id="ARBA00023163"/>
    </source>
</evidence>
<dbReference type="GO" id="GO:0010468">
    <property type="term" value="P:regulation of gene expression"/>
    <property type="evidence" value="ECO:0007669"/>
    <property type="project" value="TreeGrafter"/>
</dbReference>
<dbReference type="GO" id="GO:0008270">
    <property type="term" value="F:zinc ion binding"/>
    <property type="evidence" value="ECO:0007669"/>
    <property type="project" value="UniProtKB-KW"/>
</dbReference>
<keyword evidence="9" id="KW-0539">Nucleus</keyword>
<keyword evidence="5" id="KW-0862">Zinc</keyword>
<dbReference type="Pfam" id="PF13894">
    <property type="entry name" value="zf-C2H2_4"/>
    <property type="match status" value="1"/>
</dbReference>
<keyword evidence="14" id="KW-1185">Reference proteome</keyword>
<keyword evidence="8" id="KW-0804">Transcription</keyword>
<dbReference type="OrthoDB" id="10039931at2759"/>
<accession>A0A9J6BCA8</accession>
<dbReference type="Pfam" id="PF00096">
    <property type="entry name" value="zf-C2H2"/>
    <property type="match status" value="5"/>
</dbReference>
<evidence type="ECO:0000313" key="14">
    <source>
        <dbReference type="Proteomes" id="UP001107558"/>
    </source>
</evidence>
<dbReference type="InterPro" id="IPR012934">
    <property type="entry name" value="Znf_AD"/>
</dbReference>
<dbReference type="SMART" id="SM00868">
    <property type="entry name" value="zf-AD"/>
    <property type="match status" value="1"/>
</dbReference>
<evidence type="ECO:0000256" key="2">
    <source>
        <dbReference type="ARBA" id="ARBA00022723"/>
    </source>
</evidence>
<dbReference type="GO" id="GO:0005634">
    <property type="term" value="C:nucleus"/>
    <property type="evidence" value="ECO:0007669"/>
    <property type="project" value="UniProtKB-SubCell"/>
</dbReference>
<evidence type="ECO:0000256" key="11">
    <source>
        <dbReference type="SAM" id="MobiDB-lite"/>
    </source>
</evidence>
<evidence type="ECO:0000256" key="10">
    <source>
        <dbReference type="PROSITE-ProRule" id="PRU00042"/>
    </source>
</evidence>
<gene>
    <name evidence="13" type="ORF">PVAND_015332</name>
</gene>
<evidence type="ECO:0000256" key="5">
    <source>
        <dbReference type="ARBA" id="ARBA00022833"/>
    </source>
</evidence>
<sequence>MNTCILCFNFFNEYESMQIDQCSHMSESGPDILKQHFPFADKILSPQTLISIYICESCWMQLKNFHEFFLQVTANYLSFNDPDNKIEIKEEYLIEDDSNPDPQQHQQQHVWDDEVTYVLEEVKVENIDEFANADDDETLMLYDMKSRGRKRKSKEIVAPKRPKQVSAPVDPEDDEKMRKFADMTCDHCTEVFSTMADAMGHYRTFHRIPGYLKCCGKIFKKRCRLLDHVNNVHLNYTFTCEVCGKSFGSEIYLKRHKMQHEEIKDFECDHCGKTFFKKYQLRTHLFSVHIYENVEPSFKCTVIGCGKVYVNEARLKHHIKYSHLETKLICEYCTKTFSRRDALEEHTKIHTRRPEDRFKCDICGHYIADIKTFKKHVKNHATEGLDNTCHYCGKKSPNLNALKRHIKYVHETEATHHCKYCTKSFKRPKDLKDHEAAIHTHQDLYECGFCPKTFRCHSNMLSHRKKDHPDQYKKPAYMRDDL</sequence>
<feature type="region of interest" description="Disordered" evidence="11">
    <location>
        <begin position="152"/>
        <end position="172"/>
    </location>
</feature>
<evidence type="ECO:0000256" key="1">
    <source>
        <dbReference type="ARBA" id="ARBA00004123"/>
    </source>
</evidence>
<evidence type="ECO:0000256" key="7">
    <source>
        <dbReference type="ARBA" id="ARBA00023125"/>
    </source>
</evidence>
<proteinExistence type="predicted"/>
<evidence type="ECO:0000256" key="9">
    <source>
        <dbReference type="ARBA" id="ARBA00023242"/>
    </source>
</evidence>
<dbReference type="PANTHER" id="PTHR16515:SF49">
    <property type="entry name" value="GASTRULA ZINC FINGER PROTEIN XLCGF49.1-LIKE-RELATED"/>
    <property type="match status" value="1"/>
</dbReference>
<keyword evidence="6" id="KW-0805">Transcription regulation</keyword>
<dbReference type="FunFam" id="3.30.160.60:FF:000446">
    <property type="entry name" value="Zinc finger protein"/>
    <property type="match status" value="1"/>
</dbReference>
<protein>
    <recommendedName>
        <fullName evidence="12">C2H2-type domain-containing protein</fullName>
    </recommendedName>
</protein>
<evidence type="ECO:0000313" key="13">
    <source>
        <dbReference type="EMBL" id="KAG5667349.1"/>
    </source>
</evidence>
<dbReference type="SMART" id="SM00355">
    <property type="entry name" value="ZnF_C2H2"/>
    <property type="match status" value="10"/>
</dbReference>
<evidence type="ECO:0000256" key="4">
    <source>
        <dbReference type="ARBA" id="ARBA00022771"/>
    </source>
</evidence>
<dbReference type="PROSITE" id="PS50157">
    <property type="entry name" value="ZINC_FINGER_C2H2_2"/>
    <property type="match status" value="8"/>
</dbReference>
<keyword evidence="4 10" id="KW-0863">Zinc-finger</keyword>
<feature type="domain" description="C2H2-type" evidence="12">
    <location>
        <begin position="266"/>
        <end position="294"/>
    </location>
</feature>
<name>A0A9J6BCA8_POLVA</name>
<feature type="domain" description="C2H2-type" evidence="12">
    <location>
        <begin position="328"/>
        <end position="355"/>
    </location>
</feature>
<dbReference type="Proteomes" id="UP001107558">
    <property type="component" value="Chromosome 4"/>
</dbReference>
<dbReference type="EMBL" id="JADBJN010000004">
    <property type="protein sequence ID" value="KAG5667349.1"/>
    <property type="molecule type" value="Genomic_DNA"/>
</dbReference>
<evidence type="ECO:0000259" key="12">
    <source>
        <dbReference type="PROSITE" id="PS50157"/>
    </source>
</evidence>
<evidence type="ECO:0000256" key="6">
    <source>
        <dbReference type="ARBA" id="ARBA00023015"/>
    </source>
</evidence>
<organism evidence="13 14">
    <name type="scientific">Polypedilum vanderplanki</name>
    <name type="common">Sleeping chironomid midge</name>
    <dbReference type="NCBI Taxonomy" id="319348"/>
    <lineage>
        <taxon>Eukaryota</taxon>
        <taxon>Metazoa</taxon>
        <taxon>Ecdysozoa</taxon>
        <taxon>Arthropoda</taxon>
        <taxon>Hexapoda</taxon>
        <taxon>Insecta</taxon>
        <taxon>Pterygota</taxon>
        <taxon>Neoptera</taxon>
        <taxon>Endopterygota</taxon>
        <taxon>Diptera</taxon>
        <taxon>Nematocera</taxon>
        <taxon>Chironomoidea</taxon>
        <taxon>Chironomidae</taxon>
        <taxon>Chironominae</taxon>
        <taxon>Polypedilum</taxon>
        <taxon>Polypedilum</taxon>
    </lineage>
</organism>
<keyword evidence="2" id="KW-0479">Metal-binding</keyword>
<feature type="domain" description="C2H2-type" evidence="12">
    <location>
        <begin position="358"/>
        <end position="385"/>
    </location>
</feature>
<dbReference type="AlphaFoldDB" id="A0A9J6BCA8"/>
<feature type="domain" description="C2H2-type" evidence="12">
    <location>
        <begin position="387"/>
        <end position="415"/>
    </location>
</feature>
<feature type="domain" description="C2H2-type" evidence="12">
    <location>
        <begin position="298"/>
        <end position="328"/>
    </location>
</feature>
<reference evidence="13" key="1">
    <citation type="submission" date="2021-03" db="EMBL/GenBank/DDBJ databases">
        <title>Chromosome level genome of the anhydrobiotic midge Polypedilum vanderplanki.</title>
        <authorList>
            <person name="Yoshida Y."/>
            <person name="Kikawada T."/>
            <person name="Gusev O."/>
        </authorList>
    </citation>
    <scope>NUCLEOTIDE SEQUENCE</scope>
    <source>
        <strain evidence="13">NIAS01</strain>
        <tissue evidence="13">Whole body or cell culture</tissue>
    </source>
</reference>